<sequence length="39" mass="4290">MEPIKTRNQNSASVDCSSQMLKQPVVDPDGVLLAVAYHF</sequence>
<dbReference type="AlphaFoldDB" id="A0A1R3HRK1"/>
<evidence type="ECO:0000313" key="1">
    <source>
        <dbReference type="EMBL" id="OMO72791.1"/>
    </source>
</evidence>
<dbReference type="Proteomes" id="UP000187203">
    <property type="component" value="Unassembled WGS sequence"/>
</dbReference>
<reference evidence="2" key="1">
    <citation type="submission" date="2013-09" db="EMBL/GenBank/DDBJ databases">
        <title>Corchorus olitorius genome sequencing.</title>
        <authorList>
            <person name="Alam M."/>
            <person name="Haque M.S."/>
            <person name="Islam M.S."/>
            <person name="Emdad E.M."/>
            <person name="Islam M.M."/>
            <person name="Ahmed B."/>
            <person name="Halim A."/>
            <person name="Hossen Q.M.M."/>
            <person name="Hossain M.Z."/>
            <person name="Ahmed R."/>
            <person name="Khan M.M."/>
            <person name="Islam R."/>
            <person name="Rashid M.M."/>
            <person name="Khan S.A."/>
            <person name="Rahman M.S."/>
            <person name="Alam M."/>
            <person name="Yahiya A.S."/>
            <person name="Khan M.S."/>
            <person name="Azam M.S."/>
            <person name="Haque T."/>
            <person name="Lashkar M.Z.H."/>
            <person name="Akhand A.I."/>
            <person name="Morshed G."/>
            <person name="Roy S."/>
            <person name="Uddin K.S."/>
            <person name="Rabeya T."/>
            <person name="Hossain A.S."/>
            <person name="Chowdhury A."/>
            <person name="Snigdha A.R."/>
            <person name="Mortoza M.S."/>
            <person name="Matin S.A."/>
            <person name="Hoque S.M.E."/>
            <person name="Islam M.K."/>
            <person name="Roy D.K."/>
            <person name="Haider R."/>
            <person name="Moosa M.M."/>
            <person name="Elias S.M."/>
            <person name="Hasan A.M."/>
            <person name="Jahan S."/>
            <person name="Shafiuddin M."/>
            <person name="Mahmood N."/>
            <person name="Shommy N.S."/>
        </authorList>
    </citation>
    <scope>NUCLEOTIDE SEQUENCE [LARGE SCALE GENOMIC DNA]</scope>
    <source>
        <strain evidence="2">cv. O-4</strain>
    </source>
</reference>
<proteinExistence type="predicted"/>
<gene>
    <name evidence="1" type="ORF">COLO4_27461</name>
</gene>
<comment type="caution">
    <text evidence="1">The sequence shown here is derived from an EMBL/GenBank/DDBJ whole genome shotgun (WGS) entry which is preliminary data.</text>
</comment>
<evidence type="ECO:0000313" key="2">
    <source>
        <dbReference type="Proteomes" id="UP000187203"/>
    </source>
</evidence>
<keyword evidence="2" id="KW-1185">Reference proteome</keyword>
<protein>
    <submittedName>
        <fullName evidence="1">Uncharacterized protein</fullName>
    </submittedName>
</protein>
<dbReference type="EMBL" id="AWUE01019578">
    <property type="protein sequence ID" value="OMO72791.1"/>
    <property type="molecule type" value="Genomic_DNA"/>
</dbReference>
<organism evidence="1 2">
    <name type="scientific">Corchorus olitorius</name>
    <dbReference type="NCBI Taxonomy" id="93759"/>
    <lineage>
        <taxon>Eukaryota</taxon>
        <taxon>Viridiplantae</taxon>
        <taxon>Streptophyta</taxon>
        <taxon>Embryophyta</taxon>
        <taxon>Tracheophyta</taxon>
        <taxon>Spermatophyta</taxon>
        <taxon>Magnoliopsida</taxon>
        <taxon>eudicotyledons</taxon>
        <taxon>Gunneridae</taxon>
        <taxon>Pentapetalae</taxon>
        <taxon>rosids</taxon>
        <taxon>malvids</taxon>
        <taxon>Malvales</taxon>
        <taxon>Malvaceae</taxon>
        <taxon>Grewioideae</taxon>
        <taxon>Apeibeae</taxon>
        <taxon>Corchorus</taxon>
    </lineage>
</organism>
<accession>A0A1R3HRK1</accession>
<name>A0A1R3HRK1_9ROSI</name>